<evidence type="ECO:0000313" key="3">
    <source>
        <dbReference type="Proteomes" id="UP001324993"/>
    </source>
</evidence>
<feature type="signal peptide" evidence="1">
    <location>
        <begin position="1"/>
        <end position="21"/>
    </location>
</feature>
<keyword evidence="3" id="KW-1185">Reference proteome</keyword>
<gene>
    <name evidence="2" type="ORF">SH580_17200</name>
</gene>
<evidence type="ECO:0008006" key="4">
    <source>
        <dbReference type="Google" id="ProtNLM"/>
    </source>
</evidence>
<reference evidence="2 3" key="1">
    <citation type="submission" date="2023-11" db="EMBL/GenBank/DDBJ databases">
        <title>Coraliomargarita sp. nov., isolated from marine algae.</title>
        <authorList>
            <person name="Lee J.K."/>
            <person name="Baek J.H."/>
            <person name="Kim J.M."/>
            <person name="Choi D.G."/>
            <person name="Jeon C.O."/>
        </authorList>
    </citation>
    <scope>NUCLEOTIDE SEQUENCE [LARGE SCALE GENOMIC DNA]</scope>
    <source>
        <strain evidence="2 3">J2-16</strain>
    </source>
</reference>
<dbReference type="SUPFAM" id="SSF51445">
    <property type="entry name" value="(Trans)glycosidases"/>
    <property type="match status" value="1"/>
</dbReference>
<evidence type="ECO:0000256" key="1">
    <source>
        <dbReference type="SAM" id="SignalP"/>
    </source>
</evidence>
<name>A0ABZ0RIF8_9BACT</name>
<protein>
    <recommendedName>
        <fullName evidence="4">Glycoside hydrolase family 5 domain-containing protein</fullName>
    </recommendedName>
</protein>
<feature type="chain" id="PRO_5047274560" description="Glycoside hydrolase family 5 domain-containing protein" evidence="1">
    <location>
        <begin position="22"/>
        <end position="945"/>
    </location>
</feature>
<dbReference type="EMBL" id="CP138858">
    <property type="protein sequence ID" value="WPJ95161.1"/>
    <property type="molecule type" value="Genomic_DNA"/>
</dbReference>
<dbReference type="RefSeq" id="WP_319832054.1">
    <property type="nucleotide sequence ID" value="NZ_CP138858.1"/>
</dbReference>
<accession>A0ABZ0RIF8</accession>
<dbReference type="InterPro" id="IPR017853">
    <property type="entry name" value="GH"/>
</dbReference>
<organism evidence="2 3">
    <name type="scientific">Coraliomargarita algicola</name>
    <dbReference type="NCBI Taxonomy" id="3092156"/>
    <lineage>
        <taxon>Bacteria</taxon>
        <taxon>Pseudomonadati</taxon>
        <taxon>Verrucomicrobiota</taxon>
        <taxon>Opitutia</taxon>
        <taxon>Puniceicoccales</taxon>
        <taxon>Coraliomargaritaceae</taxon>
        <taxon>Coraliomargarita</taxon>
    </lineage>
</organism>
<sequence>MNLKNCSLHLLALVCSATLFASGGISFSDNGILSYGNSTWGTLHMNSRWQPVNQSRHFIPAQADGTQFEGVFKSKEGADLFDYTLEALTTDSSSVQLSATAQSQEGFQSNMLAYEGLLPIKQFAGTILTIDGEPLELPITFGGEATLLIKSARKVEIPTHAGNLSFKGNFTIMVVDGRKFGGPNFSFRFFFSQHKGVIHQSEFGAQVSAQSLSVSPLSLATVANRGFADEVAGDGKGGWTDQGPELDLSAFSAVSEIASTLSFEVSTTETSTLVLSKDPKRSNLTFGEVTVPQNYGSPAYLYLLHASAYTWGTVGQIKVSYQDGTEQSIDVQSSKDIGNWWNPVGFPNAAIVWDQQVNEANIGLYQSRFELRKKPIKKIAFGAGNDSIWMIVGATLTNTAIALPQPEFFTVRENNDWAPIETPLTIEPQSVLDFSAWNHAPAGKFGPVITTSEGHFAFANAPQTPVRFLGTNLNFDANFLSKEESDALALRLRQMGYNSLRIHHYDILLAGGWNPSEYIISEDMQDRLDYLFYALKQQGLYISTDLFTIRRIRNEKLNKLVANNHAAFKALIPISSDAMDEWKRFARDLLTHKNPYTGMTWAEDPALFSICPVNEDTIWAAINTNKEVKALYHAGFNQWIQTNPRPTQNDAALNAAINEYLAEVQMAADTEMRRFLKNELGVKALLTGNNWKYHYAQTPIRAQYDYVDNHGYWDHPSFPNGPWKLPYSNSQKSATQDLANIPRRMFLTRIEDKPFTVTEYNFCYPNKFRNEAGPLMGTYSALQDYDGLYRFSWAHYRKRITKQQPIEGFDVAQDPIGLLNEYIIAMLWRRADVSALENEAVFVVNSDRAYASGNQPASSPKAEDLVYKRDAHDHSDFGKTPPDFEMDYTYLGLTKRISSRFETDADSAATNAPFTELQPQVQYAVKTNETKVILEKAGNFLVETP</sequence>
<dbReference type="Gene3D" id="3.20.20.80">
    <property type="entry name" value="Glycosidases"/>
    <property type="match status" value="1"/>
</dbReference>
<dbReference type="Proteomes" id="UP001324993">
    <property type="component" value="Chromosome"/>
</dbReference>
<evidence type="ECO:0000313" key="2">
    <source>
        <dbReference type="EMBL" id="WPJ95161.1"/>
    </source>
</evidence>
<proteinExistence type="predicted"/>
<keyword evidence="1" id="KW-0732">Signal</keyword>